<evidence type="ECO:0000256" key="7">
    <source>
        <dbReference type="ARBA" id="ARBA00023136"/>
    </source>
</evidence>
<dbReference type="HAMAP" id="MF_00033">
    <property type="entry name" value="MurG"/>
    <property type="match status" value="1"/>
</dbReference>
<dbReference type="Gene3D" id="3.40.50.2000">
    <property type="entry name" value="Glycogen Phosphorylase B"/>
    <property type="match status" value="2"/>
</dbReference>
<evidence type="ECO:0000259" key="12">
    <source>
        <dbReference type="Pfam" id="PF04101"/>
    </source>
</evidence>
<keyword evidence="3 10" id="KW-0328">Glycosyltransferase</keyword>
<dbReference type="Pfam" id="PF03033">
    <property type="entry name" value="Glyco_transf_28"/>
    <property type="match status" value="1"/>
</dbReference>
<dbReference type="GO" id="GO:0005975">
    <property type="term" value="P:carbohydrate metabolic process"/>
    <property type="evidence" value="ECO:0007669"/>
    <property type="project" value="InterPro"/>
</dbReference>
<name>A0A2H0PTE7_9BACT</name>
<protein>
    <recommendedName>
        <fullName evidence="10">UDP-N-acetylglucosamine--N-acetylmuramyl-(pentapeptide) pyrophosphoryl-undecaprenol N-acetylglucosamine transferase</fullName>
        <ecNumber evidence="10">2.4.1.227</ecNumber>
    </recommendedName>
    <alternativeName>
        <fullName evidence="10">Undecaprenyl-PP-MurNAc-pentapeptide-UDPGlcNAc GlcNAc transferase</fullName>
    </alternativeName>
</protein>
<reference evidence="13 14" key="1">
    <citation type="submission" date="2017-09" db="EMBL/GenBank/DDBJ databases">
        <title>Depth-based differentiation of microbial function through sediment-hosted aquifers and enrichment of novel symbionts in the deep terrestrial subsurface.</title>
        <authorList>
            <person name="Probst A.J."/>
            <person name="Ladd B."/>
            <person name="Jarett J.K."/>
            <person name="Geller-Mcgrath D.E."/>
            <person name="Sieber C.M."/>
            <person name="Emerson J.B."/>
            <person name="Anantharaman K."/>
            <person name="Thomas B.C."/>
            <person name="Malmstrom R."/>
            <person name="Stieglmeier M."/>
            <person name="Klingl A."/>
            <person name="Woyke T."/>
            <person name="Ryan C.M."/>
            <person name="Banfield J.F."/>
        </authorList>
    </citation>
    <scope>NUCLEOTIDE SEQUENCE [LARGE SCALE GENOMIC DNA]</scope>
    <source>
        <strain evidence="13">CG11_big_fil_rev_8_21_14_0_20_43_10</strain>
    </source>
</reference>
<dbReference type="GO" id="GO:0071555">
    <property type="term" value="P:cell wall organization"/>
    <property type="evidence" value="ECO:0007669"/>
    <property type="project" value="UniProtKB-KW"/>
</dbReference>
<evidence type="ECO:0000256" key="5">
    <source>
        <dbReference type="ARBA" id="ARBA00022960"/>
    </source>
</evidence>
<dbReference type="GO" id="GO:0008360">
    <property type="term" value="P:regulation of cell shape"/>
    <property type="evidence" value="ECO:0007669"/>
    <property type="project" value="UniProtKB-KW"/>
</dbReference>
<evidence type="ECO:0000256" key="9">
    <source>
        <dbReference type="ARBA" id="ARBA00023316"/>
    </source>
</evidence>
<evidence type="ECO:0000256" key="2">
    <source>
        <dbReference type="ARBA" id="ARBA00022618"/>
    </source>
</evidence>
<evidence type="ECO:0000313" key="14">
    <source>
        <dbReference type="Proteomes" id="UP000236846"/>
    </source>
</evidence>
<dbReference type="PANTHER" id="PTHR21015:SF22">
    <property type="entry name" value="GLYCOSYLTRANSFERASE"/>
    <property type="match status" value="1"/>
</dbReference>
<evidence type="ECO:0000256" key="1">
    <source>
        <dbReference type="ARBA" id="ARBA00022475"/>
    </source>
</evidence>
<keyword evidence="5 10" id="KW-0133">Cell shape</keyword>
<keyword evidence="9 10" id="KW-0961">Cell wall biogenesis/degradation</keyword>
<dbReference type="UniPathway" id="UPA00219"/>
<feature type="domain" description="Glycosyltransferase family 28 N-terminal" evidence="11">
    <location>
        <begin position="15"/>
        <end position="163"/>
    </location>
</feature>
<dbReference type="GO" id="GO:0005886">
    <property type="term" value="C:plasma membrane"/>
    <property type="evidence" value="ECO:0007669"/>
    <property type="project" value="UniProtKB-SubCell"/>
</dbReference>
<dbReference type="SUPFAM" id="SSF53756">
    <property type="entry name" value="UDP-Glycosyltransferase/glycogen phosphorylase"/>
    <property type="match status" value="1"/>
</dbReference>
<keyword evidence="8 10" id="KW-0131">Cell cycle</keyword>
<keyword evidence="7 10" id="KW-0472">Membrane</keyword>
<feature type="binding site" evidence="10">
    <location>
        <begin position="22"/>
        <end position="24"/>
    </location>
    <ligand>
        <name>UDP-N-acetyl-alpha-D-glucosamine</name>
        <dbReference type="ChEBI" id="CHEBI:57705"/>
    </ligand>
</feature>
<keyword evidence="1 10" id="KW-1003">Cell membrane</keyword>
<comment type="subcellular location">
    <subcellularLocation>
        <location evidence="10">Cell membrane</location>
        <topology evidence="10">Peripheral membrane protein</topology>
        <orientation evidence="10">Cytoplasmic side</orientation>
    </subcellularLocation>
</comment>
<feature type="binding site" evidence="10">
    <location>
        <position position="216"/>
    </location>
    <ligand>
        <name>UDP-N-acetyl-alpha-D-glucosamine</name>
        <dbReference type="ChEBI" id="CHEBI:57705"/>
    </ligand>
</feature>
<accession>A0A2H0PTE7</accession>
<organism evidence="13 14">
    <name type="scientific">Candidatus Brennerbacteria bacterium CG11_big_fil_rev_8_21_14_0_20_43_10</name>
    <dbReference type="NCBI Taxonomy" id="1974523"/>
    <lineage>
        <taxon>Bacteria</taxon>
        <taxon>Candidatus Brenneribacteriota</taxon>
    </lineage>
</organism>
<feature type="domain" description="Glycosyl transferase family 28 C-terminal" evidence="12">
    <location>
        <begin position="209"/>
        <end position="379"/>
    </location>
</feature>
<evidence type="ECO:0000256" key="6">
    <source>
        <dbReference type="ARBA" id="ARBA00022984"/>
    </source>
</evidence>
<dbReference type="GO" id="GO:0051991">
    <property type="term" value="F:UDP-N-acetyl-D-glucosamine:N-acetylmuramoyl-L-alanyl-D-glutamyl-meso-2,6-diaminopimelyl-D-alanyl-D-alanine-diphosphoundecaprenol 4-beta-N-acetylglucosaminlytransferase activity"/>
    <property type="evidence" value="ECO:0007669"/>
    <property type="project" value="RHEA"/>
</dbReference>
<dbReference type="InterPro" id="IPR006009">
    <property type="entry name" value="GlcNAc_MurG"/>
</dbReference>
<comment type="pathway">
    <text evidence="10">Cell wall biogenesis; peptidoglycan biosynthesis.</text>
</comment>
<keyword evidence="6 10" id="KW-0573">Peptidoglycan synthesis</keyword>
<dbReference type="Proteomes" id="UP000236846">
    <property type="component" value="Unassembled WGS sequence"/>
</dbReference>
<comment type="caution">
    <text evidence="13">The sequence shown here is derived from an EMBL/GenBank/DDBJ whole genome shotgun (WGS) entry which is preliminary data.</text>
</comment>
<dbReference type="PANTHER" id="PTHR21015">
    <property type="entry name" value="UDP-N-ACETYLGLUCOSAMINE--N-ACETYLMURAMYL-(PENTAPEPTIDE) PYROPHOSPHORYL-UNDECAPRENOL N-ACETYLGLUCOSAMINE TRANSFERASE 1"/>
    <property type="match status" value="1"/>
</dbReference>
<evidence type="ECO:0000313" key="13">
    <source>
        <dbReference type="EMBL" id="PIR25322.1"/>
    </source>
</evidence>
<dbReference type="EMBL" id="PCXE01000061">
    <property type="protein sequence ID" value="PIR25322.1"/>
    <property type="molecule type" value="Genomic_DNA"/>
</dbReference>
<comment type="caution">
    <text evidence="10">Lacks conserved residue(s) required for the propagation of feature annotation.</text>
</comment>
<keyword evidence="4 10" id="KW-0808">Transferase</keyword>
<evidence type="ECO:0000256" key="10">
    <source>
        <dbReference type="HAMAP-Rule" id="MF_00033"/>
    </source>
</evidence>
<dbReference type="EC" id="2.4.1.227" evidence="10"/>
<comment type="catalytic activity">
    <reaction evidence="10">
        <text>di-trans,octa-cis-undecaprenyl diphospho-N-acetyl-alpha-D-muramoyl-L-alanyl-D-glutamyl-meso-2,6-diaminopimeloyl-D-alanyl-D-alanine + UDP-N-acetyl-alpha-D-glucosamine = di-trans,octa-cis-undecaprenyl diphospho-[N-acetyl-alpha-D-glucosaminyl-(1-&gt;4)]-N-acetyl-alpha-D-muramoyl-L-alanyl-D-glutamyl-meso-2,6-diaminopimeloyl-D-alanyl-D-alanine + UDP + H(+)</text>
        <dbReference type="Rhea" id="RHEA:31227"/>
        <dbReference type="ChEBI" id="CHEBI:15378"/>
        <dbReference type="ChEBI" id="CHEBI:57705"/>
        <dbReference type="ChEBI" id="CHEBI:58223"/>
        <dbReference type="ChEBI" id="CHEBI:61387"/>
        <dbReference type="ChEBI" id="CHEBI:61388"/>
        <dbReference type="EC" id="2.4.1.227"/>
    </reaction>
</comment>
<keyword evidence="2 10" id="KW-0132">Cell division</keyword>
<evidence type="ECO:0000259" key="11">
    <source>
        <dbReference type="Pfam" id="PF03033"/>
    </source>
</evidence>
<dbReference type="InterPro" id="IPR007235">
    <property type="entry name" value="Glyco_trans_28_C"/>
</dbReference>
<feature type="binding site" evidence="10">
    <location>
        <position position="185"/>
    </location>
    <ligand>
        <name>UDP-N-acetyl-alpha-D-glucosamine</name>
        <dbReference type="ChEBI" id="CHEBI:57705"/>
    </ligand>
</feature>
<gene>
    <name evidence="10" type="primary">murG</name>
    <name evidence="13" type="ORF">COV41_03135</name>
</gene>
<evidence type="ECO:0000256" key="3">
    <source>
        <dbReference type="ARBA" id="ARBA00022676"/>
    </source>
</evidence>
<dbReference type="GO" id="GO:0051301">
    <property type="term" value="P:cell division"/>
    <property type="evidence" value="ECO:0007669"/>
    <property type="project" value="UniProtKB-KW"/>
</dbReference>
<dbReference type="GO" id="GO:0009252">
    <property type="term" value="P:peptidoglycan biosynthetic process"/>
    <property type="evidence" value="ECO:0007669"/>
    <property type="project" value="UniProtKB-UniRule"/>
</dbReference>
<sequence>MFPLKLFNFPLKIRVVLTGGGTGGHIFPLLAVAQELQDLKEKQSINVQLYYMGPLEGPVAIDPAEFAQHGIIILPIASASPNNATNPIEKIKSVLLNIKGTIQCVWHLWLLMPDAIFSKGGFGAVPVLAVGSLYRIPILIHESDVIPGSVNALSKKFATRIAISFEKTISYFPYEKTALVGNPIRKIFFTEHDAAKARETLALASDAPVVFFSGGSQGAQSLNEVVMNMLPNLVERYHIIHQCGTRNYPTVSQGADFMLKNNQYRDRYKLFGFLNEEQTAAAYACTDLIVARAGSGTIFEIAAMGKPSILIPFPFAAHDHQRENAYAYASTGAAIVLEEENIKPHIIFEQIKMLMDNTYKKEHMAQAARAFAKPDAAQKIAQELLHIANANINL</sequence>
<dbReference type="AlphaFoldDB" id="A0A2H0PTE7"/>
<comment type="similarity">
    <text evidence="10">Belongs to the glycosyltransferase 28 family. MurG subfamily.</text>
</comment>
<dbReference type="CDD" id="cd03785">
    <property type="entry name" value="GT28_MurG"/>
    <property type="match status" value="1"/>
</dbReference>
<feature type="binding site" evidence="10">
    <location>
        <position position="321"/>
    </location>
    <ligand>
        <name>UDP-N-acetyl-alpha-D-glucosamine</name>
        <dbReference type="ChEBI" id="CHEBI:57705"/>
    </ligand>
</feature>
<evidence type="ECO:0000256" key="8">
    <source>
        <dbReference type="ARBA" id="ARBA00023306"/>
    </source>
</evidence>
<dbReference type="InterPro" id="IPR004276">
    <property type="entry name" value="GlycoTrans_28_N"/>
</dbReference>
<comment type="function">
    <text evidence="10">Cell wall formation. Catalyzes the transfer of a GlcNAc subunit on undecaprenyl-pyrophosphoryl-MurNAc-pentapeptide (lipid intermediate I) to form undecaprenyl-pyrophosphoryl-MurNAc-(pentapeptide)GlcNAc (lipid intermediate II).</text>
</comment>
<dbReference type="GO" id="GO:0050511">
    <property type="term" value="F:undecaprenyldiphospho-muramoylpentapeptide beta-N-acetylglucosaminyltransferase activity"/>
    <property type="evidence" value="ECO:0007669"/>
    <property type="project" value="UniProtKB-UniRule"/>
</dbReference>
<proteinExistence type="inferred from homology"/>
<evidence type="ECO:0000256" key="4">
    <source>
        <dbReference type="ARBA" id="ARBA00022679"/>
    </source>
</evidence>
<dbReference type="Pfam" id="PF04101">
    <property type="entry name" value="Glyco_tran_28_C"/>
    <property type="match status" value="1"/>
</dbReference>